<dbReference type="GO" id="GO:0042806">
    <property type="term" value="F:fucose binding"/>
    <property type="evidence" value="ECO:0007669"/>
    <property type="project" value="TreeGrafter"/>
</dbReference>
<comment type="catalytic activity">
    <reaction evidence="3">
        <text>alpha-L-fucose = beta-L-fucose</text>
        <dbReference type="Rhea" id="RHEA:25580"/>
        <dbReference type="ChEBI" id="CHEBI:42548"/>
        <dbReference type="ChEBI" id="CHEBI:42589"/>
        <dbReference type="EC" id="5.1.3.29"/>
    </reaction>
</comment>
<accession>A0A9D1A6K4</accession>
<evidence type="ECO:0000256" key="2">
    <source>
        <dbReference type="ARBA" id="ARBA00023235"/>
    </source>
</evidence>
<evidence type="ECO:0000313" key="4">
    <source>
        <dbReference type="EMBL" id="HIR09232.1"/>
    </source>
</evidence>
<dbReference type="InterPro" id="IPR050443">
    <property type="entry name" value="RbsD/FucU_mutarotase"/>
</dbReference>
<proteinExistence type="predicted"/>
<comment type="catalytic activity">
    <reaction evidence="1">
        <text>beta-D-ribopyranose = beta-D-ribofuranose</text>
        <dbReference type="Rhea" id="RHEA:25432"/>
        <dbReference type="ChEBI" id="CHEBI:27476"/>
        <dbReference type="ChEBI" id="CHEBI:47002"/>
        <dbReference type="EC" id="5.4.99.62"/>
    </reaction>
</comment>
<protein>
    <submittedName>
        <fullName evidence="4">Fucose isomerase</fullName>
    </submittedName>
</protein>
<dbReference type="Proteomes" id="UP000824258">
    <property type="component" value="Unassembled WGS sequence"/>
</dbReference>
<evidence type="ECO:0000313" key="5">
    <source>
        <dbReference type="Proteomes" id="UP000824258"/>
    </source>
</evidence>
<dbReference type="PANTHER" id="PTHR31690">
    <property type="entry name" value="FUCOSE MUTAROTASE"/>
    <property type="match status" value="1"/>
</dbReference>
<organism evidence="4 5">
    <name type="scientific">Candidatus Avoscillospira stercoripullorum</name>
    <dbReference type="NCBI Taxonomy" id="2840709"/>
    <lineage>
        <taxon>Bacteria</taxon>
        <taxon>Bacillati</taxon>
        <taxon>Bacillota</taxon>
        <taxon>Clostridia</taxon>
        <taxon>Eubacteriales</taxon>
        <taxon>Oscillospiraceae</taxon>
        <taxon>Oscillospiraceae incertae sedis</taxon>
        <taxon>Candidatus Avoscillospira</taxon>
    </lineage>
</organism>
<dbReference type="AlphaFoldDB" id="A0A9D1A6K4"/>
<dbReference type="GO" id="GO:0006004">
    <property type="term" value="P:fucose metabolic process"/>
    <property type="evidence" value="ECO:0007669"/>
    <property type="project" value="TreeGrafter"/>
</dbReference>
<dbReference type="SUPFAM" id="SSF102546">
    <property type="entry name" value="RbsD-like"/>
    <property type="match status" value="1"/>
</dbReference>
<sequence length="141" mass="15557">MLKKIAPVISPELIKILMEMGHTDEIVICDGNMPACTMGKRVVRLDGHNVPEILKAVLDLMPLDPTVEQPAAICRWDGPDAEIWDVYADIIRNSEEADKFQHGFKMLPPAEFNAAVANAYCLVTTSEKALAANIILRKGLM</sequence>
<evidence type="ECO:0000256" key="3">
    <source>
        <dbReference type="ARBA" id="ARBA00036324"/>
    </source>
</evidence>
<dbReference type="Pfam" id="PF05025">
    <property type="entry name" value="RbsD_FucU"/>
    <property type="match status" value="1"/>
</dbReference>
<dbReference type="GO" id="GO:0036373">
    <property type="term" value="F:L-fucose mutarotase activity"/>
    <property type="evidence" value="ECO:0007669"/>
    <property type="project" value="UniProtKB-EC"/>
</dbReference>
<name>A0A9D1A6K4_9FIRM</name>
<gene>
    <name evidence="4" type="ORF">IAA70_02385</name>
</gene>
<keyword evidence="2 4" id="KW-0413">Isomerase</keyword>
<dbReference type="PANTHER" id="PTHR31690:SF4">
    <property type="entry name" value="FUCOSE MUTAROTASE"/>
    <property type="match status" value="1"/>
</dbReference>
<dbReference type="InterPro" id="IPR007721">
    <property type="entry name" value="RbsD_FucU"/>
</dbReference>
<dbReference type="Gene3D" id="3.40.1650.10">
    <property type="entry name" value="RbsD-like domain"/>
    <property type="match status" value="1"/>
</dbReference>
<reference evidence="4" key="2">
    <citation type="journal article" date="2021" name="PeerJ">
        <title>Extensive microbial diversity within the chicken gut microbiome revealed by metagenomics and culture.</title>
        <authorList>
            <person name="Gilroy R."/>
            <person name="Ravi A."/>
            <person name="Getino M."/>
            <person name="Pursley I."/>
            <person name="Horton D.L."/>
            <person name="Alikhan N.F."/>
            <person name="Baker D."/>
            <person name="Gharbi K."/>
            <person name="Hall N."/>
            <person name="Watson M."/>
            <person name="Adriaenssens E.M."/>
            <person name="Foster-Nyarko E."/>
            <person name="Jarju S."/>
            <person name="Secka A."/>
            <person name="Antonio M."/>
            <person name="Oren A."/>
            <person name="Chaudhuri R.R."/>
            <person name="La Ragione R."/>
            <person name="Hildebrand F."/>
            <person name="Pallen M.J."/>
        </authorList>
    </citation>
    <scope>NUCLEOTIDE SEQUENCE</scope>
    <source>
        <strain evidence="4">ChiHjej9B8-7071</strain>
    </source>
</reference>
<dbReference type="EMBL" id="DVGD01000068">
    <property type="protein sequence ID" value="HIR09232.1"/>
    <property type="molecule type" value="Genomic_DNA"/>
</dbReference>
<reference evidence="4" key="1">
    <citation type="submission" date="2020-10" db="EMBL/GenBank/DDBJ databases">
        <authorList>
            <person name="Gilroy R."/>
        </authorList>
    </citation>
    <scope>NUCLEOTIDE SEQUENCE</scope>
    <source>
        <strain evidence="4">ChiHjej9B8-7071</strain>
    </source>
</reference>
<dbReference type="InterPro" id="IPR023750">
    <property type="entry name" value="RbsD-like_sf"/>
</dbReference>
<dbReference type="GO" id="GO:0062193">
    <property type="term" value="F:D-ribose pyranase activity"/>
    <property type="evidence" value="ECO:0007669"/>
    <property type="project" value="UniProtKB-EC"/>
</dbReference>
<comment type="caution">
    <text evidence="4">The sequence shown here is derived from an EMBL/GenBank/DDBJ whole genome shotgun (WGS) entry which is preliminary data.</text>
</comment>
<evidence type="ECO:0000256" key="1">
    <source>
        <dbReference type="ARBA" id="ARBA00000223"/>
    </source>
</evidence>